<evidence type="ECO:0000313" key="3">
    <source>
        <dbReference type="Proteomes" id="UP000282876"/>
    </source>
</evidence>
<proteinExistence type="predicted"/>
<dbReference type="EMBL" id="RCSS01000099">
    <property type="protein sequence ID" value="RVD93031.1"/>
    <property type="molecule type" value="Genomic_DNA"/>
</dbReference>
<dbReference type="Proteomes" id="UP000282876">
    <property type="component" value="Unassembled WGS sequence"/>
</dbReference>
<protein>
    <submittedName>
        <fullName evidence="2">HVA22 DP1t-like protein</fullName>
    </submittedName>
</protein>
<evidence type="ECO:0000256" key="1">
    <source>
        <dbReference type="SAM" id="Phobius"/>
    </source>
</evidence>
<keyword evidence="3" id="KW-1185">Reference proteome</keyword>
<evidence type="ECO:0000313" key="2">
    <source>
        <dbReference type="EMBL" id="RVD93031.1"/>
    </source>
</evidence>
<dbReference type="OrthoDB" id="434647at2759"/>
<comment type="caution">
    <text evidence="2">The sequence shown here is derived from an EMBL/GenBank/DDBJ whole genome shotgun (WGS) entry which is preliminary data.</text>
</comment>
<dbReference type="VEuPathDB" id="MicrosporidiaDB:TUBRATIS_004480"/>
<dbReference type="Pfam" id="PF03134">
    <property type="entry name" value="TB2_DP1_HVA22"/>
    <property type="match status" value="1"/>
</dbReference>
<dbReference type="AlphaFoldDB" id="A0A437AP64"/>
<dbReference type="STRING" id="291195.A0A437AP64"/>
<dbReference type="InterPro" id="IPR004345">
    <property type="entry name" value="TB2_DP1_HVA22"/>
</dbReference>
<keyword evidence="1" id="KW-0812">Transmembrane</keyword>
<name>A0A437AP64_9MICR</name>
<keyword evidence="1" id="KW-0472">Membrane</keyword>
<gene>
    <name evidence="2" type="ORF">TUBRATIS_004480</name>
</gene>
<accession>A0A437AP64</accession>
<sequence length="160" mass="18844">MILKLLVNTLTLLLILHSAFNYHKFKKDIPELRKHYSYYFIIMCIFLGIDAELAFLTNFVPFYQAIKLFLVVWLTLPVFAAPGFIYKYYIGSIFKLYGERIDNSLINLKEKIRDFLGNTYEKTCQKIKRNRQLPMKENDENLSLKEIESNINVGDLSSNE</sequence>
<feature type="transmembrane region" description="Helical" evidence="1">
    <location>
        <begin position="37"/>
        <end position="56"/>
    </location>
</feature>
<reference evidence="2 3" key="1">
    <citation type="submission" date="2018-10" db="EMBL/GenBank/DDBJ databases">
        <title>Draft genome sequence of the microsporidian Tubulinosema ratisbonensis.</title>
        <authorList>
            <person name="Polonais V."/>
            <person name="Peyretaillade E."/>
            <person name="Niehus S."/>
            <person name="Wawrzyniak I."/>
            <person name="Franchet A."/>
            <person name="Gaspin C."/>
            <person name="Reichstadt M."/>
            <person name="Belser C."/>
            <person name="Labadie K."/>
            <person name="Delbac F."/>
            <person name="Ferrandon D."/>
        </authorList>
    </citation>
    <scope>NUCLEOTIDE SEQUENCE [LARGE SCALE GENOMIC DNA]</scope>
    <source>
        <strain evidence="2 3">Franzen</strain>
    </source>
</reference>
<keyword evidence="1" id="KW-1133">Transmembrane helix</keyword>
<organism evidence="2 3">
    <name type="scientific">Tubulinosema ratisbonensis</name>
    <dbReference type="NCBI Taxonomy" id="291195"/>
    <lineage>
        <taxon>Eukaryota</taxon>
        <taxon>Fungi</taxon>
        <taxon>Fungi incertae sedis</taxon>
        <taxon>Microsporidia</taxon>
        <taxon>Tubulinosematoidea</taxon>
        <taxon>Tubulinosematidae</taxon>
        <taxon>Tubulinosema</taxon>
    </lineage>
</organism>
<feature type="transmembrane region" description="Helical" evidence="1">
    <location>
        <begin position="68"/>
        <end position="89"/>
    </location>
</feature>